<protein>
    <submittedName>
        <fullName evidence="2">Replication protein A 70 kDa DNA-binding subunit</fullName>
    </submittedName>
</protein>
<dbReference type="PANTHER" id="PTHR45786:SF74">
    <property type="entry name" value="ATP-DEPENDENT DNA HELICASE"/>
    <property type="match status" value="1"/>
</dbReference>
<evidence type="ECO:0000313" key="2">
    <source>
        <dbReference type="EMBL" id="PWA63366.1"/>
    </source>
</evidence>
<sequence length="850" mass="97173">MDAYYNKSEPHKQSQSYYSYLSSRQSPYANQFGLLPVINQQKYLESQSDTQQSATIQARENVIKGCTSATTQKVSLNELGGSPLSLQNQQNFYQCHTTDFGKKVCDPTYNNQPFTTTEINGCPFQKNKKQKQNSNACNSFSVEHSTICDQGSSHTQQFQCLSTPYDKWINISENGIDNNKQGFLIHEGKHVCLKCLNAESTSILSWEGTTTCTRCLNTQSLNKNVQTTKRGRKRQMPNENKNSSIEDSVNGKGKTVRSEGTNDERQAVYSTAENRPNSPHTQCTPLKHETLVSRCGSQFQNRSTSQIRNPTQRRCRQRAQNHNTSSSNTQQTTEGVSDLYIDLGDCQCVCEYCGATFWYGERLKSHTQRGRVKYGLIKTLDEHNELVQVFRTARDRCNEGNLPEFKIQLYNVAATREYQFPSSSTLGAIVFEPDRNSQTDFDMIIEYKDKQPKRINKLHSSYMSLQFPLLFVYGQPDYIGCYMRSTDKQKWGNPNRNQMVNRKIEIQNLNRTSIELTLWDDLANTFKKDEIDALEKPVLIAVSSCRVTRYRNTLQLQSTPATYYYINPKIPQLEEYLQEYRTLFNINPPLQIVRHPYEDKEQEKMRNRIPLDVLLKESPQSHIGVRFTCDGVITSINTLREWYYPSCTKCNIKAEIHEGTFDCKAHGTLESPNYKKIPPEVNSIVGKRHIFQFHFNTSSKQKPPDFVFNQILDTPGLPHQIGSTASGSNPVEKTCPTIEYPSTSTVVPYLHTEEEPLTQETQDEGTPVPETEAQFNTGTPIRPMEPEQLPEVQQLTPMHGHQPEDDTPTATPSTPHTGMQTRSRTDEANRRAIRRPLFPEESPDNKKKKS</sequence>
<keyword evidence="2" id="KW-0238">DNA-binding</keyword>
<feature type="region of interest" description="Disordered" evidence="1">
    <location>
        <begin position="797"/>
        <end position="850"/>
    </location>
</feature>
<dbReference type="AlphaFoldDB" id="A0A2U1MQ70"/>
<proteinExistence type="predicted"/>
<dbReference type="PANTHER" id="PTHR45786">
    <property type="entry name" value="DNA BINDING PROTEIN-LIKE"/>
    <property type="match status" value="1"/>
</dbReference>
<dbReference type="Gene3D" id="2.40.50.140">
    <property type="entry name" value="Nucleic acid-binding proteins"/>
    <property type="match status" value="1"/>
</dbReference>
<feature type="compositionally biased region" description="Polar residues" evidence="1">
    <location>
        <begin position="237"/>
        <end position="247"/>
    </location>
</feature>
<dbReference type="InterPro" id="IPR012340">
    <property type="entry name" value="NA-bd_OB-fold"/>
</dbReference>
<feature type="region of interest" description="Disordered" evidence="1">
    <location>
        <begin position="224"/>
        <end position="264"/>
    </location>
</feature>
<evidence type="ECO:0000313" key="3">
    <source>
        <dbReference type="Proteomes" id="UP000245207"/>
    </source>
</evidence>
<keyword evidence="3" id="KW-1185">Reference proteome</keyword>
<dbReference type="GO" id="GO:0003677">
    <property type="term" value="F:DNA binding"/>
    <property type="evidence" value="ECO:0007669"/>
    <property type="project" value="UniProtKB-KW"/>
</dbReference>
<reference evidence="2 3" key="1">
    <citation type="journal article" date="2018" name="Mol. Plant">
        <title>The genome of Artemisia annua provides insight into the evolution of Asteraceae family and artemisinin biosynthesis.</title>
        <authorList>
            <person name="Shen Q."/>
            <person name="Zhang L."/>
            <person name="Liao Z."/>
            <person name="Wang S."/>
            <person name="Yan T."/>
            <person name="Shi P."/>
            <person name="Liu M."/>
            <person name="Fu X."/>
            <person name="Pan Q."/>
            <person name="Wang Y."/>
            <person name="Lv Z."/>
            <person name="Lu X."/>
            <person name="Zhang F."/>
            <person name="Jiang W."/>
            <person name="Ma Y."/>
            <person name="Chen M."/>
            <person name="Hao X."/>
            <person name="Li L."/>
            <person name="Tang Y."/>
            <person name="Lv G."/>
            <person name="Zhou Y."/>
            <person name="Sun X."/>
            <person name="Brodelius P.E."/>
            <person name="Rose J.K.C."/>
            <person name="Tang K."/>
        </authorList>
    </citation>
    <scope>NUCLEOTIDE SEQUENCE [LARGE SCALE GENOMIC DNA]</scope>
    <source>
        <strain evidence="3">cv. Huhao1</strain>
        <tissue evidence="2">Leaf</tissue>
    </source>
</reference>
<dbReference type="SUPFAM" id="SSF50249">
    <property type="entry name" value="Nucleic acid-binding proteins"/>
    <property type="match status" value="2"/>
</dbReference>
<comment type="caution">
    <text evidence="2">The sequence shown here is derived from an EMBL/GenBank/DDBJ whole genome shotgun (WGS) entry which is preliminary data.</text>
</comment>
<accession>A0A2U1MQ70</accession>
<feature type="compositionally biased region" description="Polar residues" evidence="1">
    <location>
        <begin position="297"/>
        <end position="310"/>
    </location>
</feature>
<feature type="region of interest" description="Disordered" evidence="1">
    <location>
        <begin position="297"/>
        <end position="333"/>
    </location>
</feature>
<dbReference type="EMBL" id="PKPP01004653">
    <property type="protein sequence ID" value="PWA63366.1"/>
    <property type="molecule type" value="Genomic_DNA"/>
</dbReference>
<gene>
    <name evidence="2" type="ORF">CTI12_AA355340</name>
</gene>
<dbReference type="Proteomes" id="UP000245207">
    <property type="component" value="Unassembled WGS sequence"/>
</dbReference>
<name>A0A2U1MQ70_ARTAN</name>
<feature type="compositionally biased region" description="Low complexity" evidence="1">
    <location>
        <begin position="320"/>
        <end position="333"/>
    </location>
</feature>
<evidence type="ECO:0000256" key="1">
    <source>
        <dbReference type="SAM" id="MobiDB-lite"/>
    </source>
</evidence>
<feature type="compositionally biased region" description="Polar residues" evidence="1">
    <location>
        <begin position="808"/>
        <end position="822"/>
    </location>
</feature>
<feature type="region of interest" description="Disordered" evidence="1">
    <location>
        <begin position="756"/>
        <end position="785"/>
    </location>
</feature>
<dbReference type="STRING" id="35608.A0A2U1MQ70"/>
<organism evidence="2 3">
    <name type="scientific">Artemisia annua</name>
    <name type="common">Sweet wormwood</name>
    <dbReference type="NCBI Taxonomy" id="35608"/>
    <lineage>
        <taxon>Eukaryota</taxon>
        <taxon>Viridiplantae</taxon>
        <taxon>Streptophyta</taxon>
        <taxon>Embryophyta</taxon>
        <taxon>Tracheophyta</taxon>
        <taxon>Spermatophyta</taxon>
        <taxon>Magnoliopsida</taxon>
        <taxon>eudicotyledons</taxon>
        <taxon>Gunneridae</taxon>
        <taxon>Pentapetalae</taxon>
        <taxon>asterids</taxon>
        <taxon>campanulids</taxon>
        <taxon>Asterales</taxon>
        <taxon>Asteraceae</taxon>
        <taxon>Asteroideae</taxon>
        <taxon>Anthemideae</taxon>
        <taxon>Artemisiinae</taxon>
        <taxon>Artemisia</taxon>
    </lineage>
</organism>